<dbReference type="EMBL" id="JACJQU010000018">
    <property type="protein sequence ID" value="MBD2296066.1"/>
    <property type="molecule type" value="Genomic_DNA"/>
</dbReference>
<evidence type="ECO:0000313" key="2">
    <source>
        <dbReference type="EMBL" id="MBD2296066.1"/>
    </source>
</evidence>
<dbReference type="AlphaFoldDB" id="A0A926WME4"/>
<dbReference type="RefSeq" id="WP_190564050.1">
    <property type="nucleotide sequence ID" value="NZ_JACJQU010000018.1"/>
</dbReference>
<keyword evidence="3" id="KW-1185">Reference proteome</keyword>
<feature type="region of interest" description="Disordered" evidence="1">
    <location>
        <begin position="37"/>
        <end position="56"/>
    </location>
</feature>
<evidence type="ECO:0000256" key="1">
    <source>
        <dbReference type="SAM" id="MobiDB-lite"/>
    </source>
</evidence>
<proteinExistence type="predicted"/>
<dbReference type="Proteomes" id="UP000662185">
    <property type="component" value="Unassembled WGS sequence"/>
</dbReference>
<gene>
    <name evidence="2" type="ORF">H6G06_21950</name>
</gene>
<sequence>MFTNKTAILSITELVEELTDTSSEQLCGGTIITPEGAARNAGKTLPSAGKTGTDANIPSSAEVGLTPFYPPLPNMKLARLGSLKRNNGVANKKTTTLSSPA</sequence>
<accession>A0A926WME4</accession>
<evidence type="ECO:0000313" key="3">
    <source>
        <dbReference type="Proteomes" id="UP000662185"/>
    </source>
</evidence>
<protein>
    <submittedName>
        <fullName evidence="2">Uncharacterized protein</fullName>
    </submittedName>
</protein>
<organism evidence="2 3">
    <name type="scientific">Anabaena sphaerica FACHB-251</name>
    <dbReference type="NCBI Taxonomy" id="2692883"/>
    <lineage>
        <taxon>Bacteria</taxon>
        <taxon>Bacillati</taxon>
        <taxon>Cyanobacteriota</taxon>
        <taxon>Cyanophyceae</taxon>
        <taxon>Nostocales</taxon>
        <taxon>Nostocaceae</taxon>
        <taxon>Anabaena</taxon>
    </lineage>
</organism>
<reference evidence="3" key="1">
    <citation type="journal article" date="2020" name="ISME J.">
        <title>Comparative genomics reveals insights into cyanobacterial evolution and habitat adaptation.</title>
        <authorList>
            <person name="Chen M.Y."/>
            <person name="Teng W.K."/>
            <person name="Zhao L."/>
            <person name="Hu C.X."/>
            <person name="Zhou Y.K."/>
            <person name="Han B.P."/>
            <person name="Song L.R."/>
            <person name="Shu W.S."/>
        </authorList>
    </citation>
    <scope>NUCLEOTIDE SEQUENCE [LARGE SCALE GENOMIC DNA]</scope>
    <source>
        <strain evidence="3">FACHB-251</strain>
    </source>
</reference>
<name>A0A926WME4_9NOST</name>
<comment type="caution">
    <text evidence="2">The sequence shown here is derived from an EMBL/GenBank/DDBJ whole genome shotgun (WGS) entry which is preliminary data.</text>
</comment>